<dbReference type="EMBL" id="CABEEZ010000019">
    <property type="protein sequence ID" value="VTR18582.1"/>
    <property type="molecule type" value="Genomic_DNA"/>
</dbReference>
<gene>
    <name evidence="2" type="ORF">NCTC12965_00576</name>
</gene>
<proteinExistence type="predicted"/>
<accession>A0A4U9TKN4</accession>
<sequence>MDVALIISLAVLVVAGYAIAKNYDTKLVLFSAGIVLMLAAATLGLPILSAGAGTGTVWLESVKTNRAGFHQAV</sequence>
<evidence type="ECO:0000313" key="2">
    <source>
        <dbReference type="EMBL" id="VTR18582.1"/>
    </source>
</evidence>
<organism evidence="2">
    <name type="scientific">Serratia fonticola</name>
    <dbReference type="NCBI Taxonomy" id="47917"/>
    <lineage>
        <taxon>Bacteria</taxon>
        <taxon>Pseudomonadati</taxon>
        <taxon>Pseudomonadota</taxon>
        <taxon>Gammaproteobacteria</taxon>
        <taxon>Enterobacterales</taxon>
        <taxon>Yersiniaceae</taxon>
        <taxon>Serratia</taxon>
    </lineage>
</organism>
<keyword evidence="1" id="KW-0472">Membrane</keyword>
<name>A0A4U9TKN4_SERFO</name>
<protein>
    <submittedName>
        <fullName evidence="2">Putative cryptic C4-dicarboxylate transporter DcuD</fullName>
    </submittedName>
</protein>
<feature type="transmembrane region" description="Helical" evidence="1">
    <location>
        <begin position="30"/>
        <end position="59"/>
    </location>
</feature>
<dbReference type="AlphaFoldDB" id="A0A4U9TKN4"/>
<keyword evidence="1" id="KW-1133">Transmembrane helix</keyword>
<evidence type="ECO:0000256" key="1">
    <source>
        <dbReference type="SAM" id="Phobius"/>
    </source>
</evidence>
<reference evidence="2" key="1">
    <citation type="submission" date="2019-05" db="EMBL/GenBank/DDBJ databases">
        <authorList>
            <consortium name="Pathogen Informatics"/>
        </authorList>
    </citation>
    <scope>NUCLEOTIDE SEQUENCE [LARGE SCALE GENOMIC DNA]</scope>
    <source>
        <strain evidence="2">NCTC12965</strain>
    </source>
</reference>
<keyword evidence="1" id="KW-0812">Transmembrane</keyword>